<dbReference type="InterPro" id="IPR051207">
    <property type="entry name" value="ComplexI_NDUFA9_subunit"/>
</dbReference>
<protein>
    <submittedName>
        <fullName evidence="2">SDR family oxidoreductase</fullName>
    </submittedName>
</protein>
<dbReference type="InterPro" id="IPR016040">
    <property type="entry name" value="NAD(P)-bd_dom"/>
</dbReference>
<gene>
    <name evidence="2" type="ORF">ACFFHU_03115</name>
</gene>
<accession>A0ABV6NQW4</accession>
<dbReference type="Gene3D" id="3.40.50.720">
    <property type="entry name" value="NAD(P)-binding Rossmann-like Domain"/>
    <property type="match status" value="1"/>
</dbReference>
<feature type="domain" description="NAD(P)-binding" evidence="1">
    <location>
        <begin position="7"/>
        <end position="178"/>
    </location>
</feature>
<evidence type="ECO:0000313" key="3">
    <source>
        <dbReference type="Proteomes" id="UP001589894"/>
    </source>
</evidence>
<dbReference type="Pfam" id="PF13460">
    <property type="entry name" value="NAD_binding_10"/>
    <property type="match status" value="1"/>
</dbReference>
<name>A0ABV6NQW4_9ACTN</name>
<dbReference type="PANTHER" id="PTHR12126">
    <property type="entry name" value="NADH-UBIQUINONE OXIDOREDUCTASE 39 KDA SUBUNIT-RELATED"/>
    <property type="match status" value="1"/>
</dbReference>
<keyword evidence="3" id="KW-1185">Reference proteome</keyword>
<proteinExistence type="predicted"/>
<evidence type="ECO:0000259" key="1">
    <source>
        <dbReference type="Pfam" id="PF13460"/>
    </source>
</evidence>
<comment type="caution">
    <text evidence="2">The sequence shown here is derived from an EMBL/GenBank/DDBJ whole genome shotgun (WGS) entry which is preliminary data.</text>
</comment>
<dbReference type="RefSeq" id="WP_377335427.1">
    <property type="nucleotide sequence ID" value="NZ_JBHLUE010000002.1"/>
</dbReference>
<sequence length="272" mass="28397">MLILVTGATGTLGTAVVPRLLADGHRVRATSRRPRSGGEVEWRVADLADGAGLDTALAGVAAVVHLATGGTGGRRTARVDVAGTRRLVDAAATAGVRQLNYVSIVGIDRVPLAYYRHKLAAERVVRAGAVPWSILRATQFPQLLDELLTRSSLFGTVVGDRNVLAQPVDPRDVADRIAGLVAAGPTGRIEDFAGPEVIRFSDAVRDWSGARGRRGRLLPVRLPGRLGRELRAGGLTNPGAAAGRRTWHGYLADTYGGSGAGSPGTGARAALR</sequence>
<dbReference type="InterPro" id="IPR036291">
    <property type="entry name" value="NAD(P)-bd_dom_sf"/>
</dbReference>
<reference evidence="2 3" key="1">
    <citation type="submission" date="2024-09" db="EMBL/GenBank/DDBJ databases">
        <authorList>
            <person name="Sun Q."/>
            <person name="Mori K."/>
        </authorList>
    </citation>
    <scope>NUCLEOTIDE SEQUENCE [LARGE SCALE GENOMIC DNA]</scope>
    <source>
        <strain evidence="2 3">TBRC 2205</strain>
    </source>
</reference>
<organism evidence="2 3">
    <name type="scientific">Plantactinospora siamensis</name>
    <dbReference type="NCBI Taxonomy" id="555372"/>
    <lineage>
        <taxon>Bacteria</taxon>
        <taxon>Bacillati</taxon>
        <taxon>Actinomycetota</taxon>
        <taxon>Actinomycetes</taxon>
        <taxon>Micromonosporales</taxon>
        <taxon>Micromonosporaceae</taxon>
        <taxon>Plantactinospora</taxon>
    </lineage>
</organism>
<dbReference type="Proteomes" id="UP001589894">
    <property type="component" value="Unassembled WGS sequence"/>
</dbReference>
<dbReference type="EMBL" id="JBHLUE010000002">
    <property type="protein sequence ID" value="MFC0563159.1"/>
    <property type="molecule type" value="Genomic_DNA"/>
</dbReference>
<evidence type="ECO:0000313" key="2">
    <source>
        <dbReference type="EMBL" id="MFC0563159.1"/>
    </source>
</evidence>
<dbReference type="PANTHER" id="PTHR12126:SF11">
    <property type="entry name" value="NADH DEHYDROGENASE [UBIQUINONE] 1 ALPHA SUBCOMPLEX SUBUNIT 9, MITOCHONDRIAL"/>
    <property type="match status" value="1"/>
</dbReference>
<dbReference type="SUPFAM" id="SSF51735">
    <property type="entry name" value="NAD(P)-binding Rossmann-fold domains"/>
    <property type="match status" value="1"/>
</dbReference>